<keyword evidence="4" id="KW-0663">Pyridoxal phosphate</keyword>
<proteinExistence type="inferred from homology"/>
<dbReference type="NCBIfam" id="TIGR02094">
    <property type="entry name" value="more_P_ylases"/>
    <property type="match status" value="1"/>
</dbReference>
<dbReference type="SUPFAM" id="SSF53756">
    <property type="entry name" value="UDP-Glycosyltransferase/glycogen phosphorylase"/>
    <property type="match status" value="1"/>
</dbReference>
<sequence>MTGMKAIRRFTVRTVVPGPIGALPRLATNLRWSWHLPTRRLFESLDPVLWEDARHDPLAMLAAISREQLNALAEDPEVVARVAEADRSLAVYLDEPRWYQSLGGDAPKTIAYFSPEFGISEVLPQYSGGLGILAGDHLKSASDLGVPLIGVGLLYQAGYFKQSLSRDAWQQETYPLLDPDALPLTLLREDDGAPVQISLPLPEGRVLRAHIWRADVGRVPLLLLDSNVAENDAAARGVTDRLYGGGGDHRLTQELLLGMGGVKALRVHARLTGTPAPEVFHTNEGHAGFLGIERIRELMDPALTANPLSWAEALTAGRASTVFTTHTPVPAGIDRFPRSMIEHFFAGELAPGVPVHEILALGAENYDGGNPDVFNMAVMGLRLAQRANGVAKLHGVVSREMFSGLWPGFDHDDVPITSVTNGVHVPTWVDPQLAQLAREKFGADVLDGPDWSKVYEVGDSDVWALRRRLRSALVADARRRLRSSWKKRGAADAQLAWTDSALDPDVLTIGFARRVPTYKRLTLMLRDPARLKALLLHPENPIQLVIAGKSHPADDAGKKMIQELVQFTDDPEVRHRIVFLPNYDIAMARTLFPGCDVWLNNPLRPLEACGTSGMKAAINGSLNLSVMDGWWDELYDGENGWAIPTANQGTSDEERDDIESAALYELLETQVAPRFYGDLVSDGAGAAGPSHPGSGGLPSHWISMIKHTISKLGPAVSAERMVQEYVQRLYQPAAAAGRAAQDGDYAATKEFSAWIGRVRSEWGGIRVEHVESHGLADEPQIGQALAVRANVFLGGLTPDDVAVSVSYGRVGDSDELSDTRTLALDSAVDLGGGRHQFVAELVIDRSGSFGYGVQVLPRHASLANSAELGLIVTA</sequence>
<feature type="domain" description="DUF3417" evidence="5">
    <location>
        <begin position="17"/>
        <end position="123"/>
    </location>
</feature>
<evidence type="ECO:0000313" key="6">
    <source>
        <dbReference type="EMBL" id="PYI69938.1"/>
    </source>
</evidence>
<dbReference type="InterPro" id="IPR000811">
    <property type="entry name" value="Glyco_trans_35"/>
</dbReference>
<dbReference type="Gene3D" id="3.40.50.2000">
    <property type="entry name" value="Glycogen Phosphorylase B"/>
    <property type="match status" value="3"/>
</dbReference>
<comment type="catalytic activity">
    <reaction evidence="1">
        <text>[(1-&gt;4)-alpha-D-glucosyl](n) + phosphate = [(1-&gt;4)-alpha-D-glucosyl](n-1) + alpha-D-glucose 1-phosphate</text>
        <dbReference type="Rhea" id="RHEA:41732"/>
        <dbReference type="Rhea" id="RHEA-COMP:9584"/>
        <dbReference type="Rhea" id="RHEA-COMP:9586"/>
        <dbReference type="ChEBI" id="CHEBI:15444"/>
        <dbReference type="ChEBI" id="CHEBI:43474"/>
        <dbReference type="ChEBI" id="CHEBI:58601"/>
        <dbReference type="EC" id="2.4.1.1"/>
    </reaction>
</comment>
<dbReference type="InterPro" id="IPR052182">
    <property type="entry name" value="Glycogen/Maltodextrin_Phosph"/>
</dbReference>
<dbReference type="Proteomes" id="UP000247832">
    <property type="component" value="Unassembled WGS sequence"/>
</dbReference>
<keyword evidence="3" id="KW-0021">Allosteric enzyme</keyword>
<dbReference type="Pfam" id="PF00343">
    <property type="entry name" value="Phosphorylase"/>
    <property type="match status" value="1"/>
</dbReference>
<dbReference type="InterPro" id="IPR011834">
    <property type="entry name" value="Agluc_phsphrylas"/>
</dbReference>
<evidence type="ECO:0000256" key="4">
    <source>
        <dbReference type="PIRSR" id="PIRSR000460-1"/>
    </source>
</evidence>
<evidence type="ECO:0000259" key="5">
    <source>
        <dbReference type="Pfam" id="PF11897"/>
    </source>
</evidence>
<dbReference type="PANTHER" id="PTHR42655:SF1">
    <property type="entry name" value="GLYCOGEN PHOSPHORYLASE"/>
    <property type="match status" value="1"/>
</dbReference>
<keyword evidence="7" id="KW-1185">Reference proteome</keyword>
<dbReference type="PIRSF" id="PIRSF000460">
    <property type="entry name" value="Pprylas_GlgP"/>
    <property type="match status" value="1"/>
</dbReference>
<dbReference type="EMBL" id="QJVD01000001">
    <property type="protein sequence ID" value="PYI69938.1"/>
    <property type="molecule type" value="Genomic_DNA"/>
</dbReference>
<gene>
    <name evidence="6" type="ORF">CVV68_02050</name>
</gene>
<dbReference type="Pfam" id="PF11897">
    <property type="entry name" value="DUF3417"/>
    <property type="match status" value="1"/>
</dbReference>
<dbReference type="GO" id="GO:0030170">
    <property type="term" value="F:pyridoxal phosphate binding"/>
    <property type="evidence" value="ECO:0007669"/>
    <property type="project" value="InterPro"/>
</dbReference>
<dbReference type="GO" id="GO:0008184">
    <property type="term" value="F:glycogen phosphorylase activity"/>
    <property type="evidence" value="ECO:0007669"/>
    <property type="project" value="InterPro"/>
</dbReference>
<evidence type="ECO:0000313" key="7">
    <source>
        <dbReference type="Proteomes" id="UP000247832"/>
    </source>
</evidence>
<comment type="caution">
    <text evidence="6">The sequence shown here is derived from an EMBL/GenBank/DDBJ whole genome shotgun (WGS) entry which is preliminary data.</text>
</comment>
<comment type="similarity">
    <text evidence="2">Belongs to the glycogen phosphorylase family.</text>
</comment>
<evidence type="ECO:0000256" key="1">
    <source>
        <dbReference type="ARBA" id="ARBA00001275"/>
    </source>
</evidence>
<evidence type="ECO:0000256" key="3">
    <source>
        <dbReference type="ARBA" id="ARBA00022533"/>
    </source>
</evidence>
<protein>
    <submittedName>
        <fullName evidence="6">DUF3417 domain-containing protein</fullName>
    </submittedName>
</protein>
<organism evidence="6 7">
    <name type="scientific">Arthrobacter livingstonensis</name>
    <dbReference type="NCBI Taxonomy" id="670078"/>
    <lineage>
        <taxon>Bacteria</taxon>
        <taxon>Bacillati</taxon>
        <taxon>Actinomycetota</taxon>
        <taxon>Actinomycetes</taxon>
        <taxon>Micrococcales</taxon>
        <taxon>Micrococcaceae</taxon>
        <taxon>Arthrobacter</taxon>
    </lineage>
</organism>
<accession>A0A2V5LEG2</accession>
<reference evidence="6 7" key="1">
    <citation type="submission" date="2018-05" db="EMBL/GenBank/DDBJ databases">
        <title>Genetic diversity of glacier-inhabiting Cryobacterium bacteria in China and description of Cryobacterium mengkeensis sp. nov. and Arthrobacter glacialis sp. nov.</title>
        <authorList>
            <person name="Liu Q."/>
            <person name="Xin Y.-H."/>
        </authorList>
    </citation>
    <scope>NUCLEOTIDE SEQUENCE [LARGE SCALE GENOMIC DNA]</scope>
    <source>
        <strain evidence="6 7">LI2</strain>
    </source>
</reference>
<dbReference type="PANTHER" id="PTHR42655">
    <property type="entry name" value="GLYCOGEN PHOSPHORYLASE"/>
    <property type="match status" value="1"/>
</dbReference>
<dbReference type="OrthoDB" id="9760804at2"/>
<feature type="modified residue" description="N6-(pyridoxal phosphate)lysine" evidence="4">
    <location>
        <position position="615"/>
    </location>
</feature>
<evidence type="ECO:0000256" key="2">
    <source>
        <dbReference type="ARBA" id="ARBA00006047"/>
    </source>
</evidence>
<dbReference type="GO" id="GO:0005975">
    <property type="term" value="P:carbohydrate metabolic process"/>
    <property type="evidence" value="ECO:0007669"/>
    <property type="project" value="InterPro"/>
</dbReference>
<dbReference type="InterPro" id="IPR024517">
    <property type="entry name" value="Glycogen_phosphorylase_DUF3417"/>
</dbReference>
<dbReference type="AlphaFoldDB" id="A0A2V5LEG2"/>
<name>A0A2V5LEG2_9MICC</name>